<dbReference type="AlphaFoldDB" id="A0A5B7F5R0"/>
<gene>
    <name evidence="1" type="ORF">E2C01_035992</name>
</gene>
<reference evidence="1 2" key="1">
    <citation type="submission" date="2019-05" db="EMBL/GenBank/DDBJ databases">
        <title>Another draft genome of Portunus trituberculatus and its Hox gene families provides insights of decapod evolution.</title>
        <authorList>
            <person name="Jeong J.-H."/>
            <person name="Song I."/>
            <person name="Kim S."/>
            <person name="Choi T."/>
            <person name="Kim D."/>
            <person name="Ryu S."/>
            <person name="Kim W."/>
        </authorList>
    </citation>
    <scope>NUCLEOTIDE SEQUENCE [LARGE SCALE GENOMIC DNA]</scope>
    <source>
        <tissue evidence="1">Muscle</tissue>
    </source>
</reference>
<accession>A0A5B7F5R0</accession>
<proteinExistence type="predicted"/>
<protein>
    <submittedName>
        <fullName evidence="1">Uncharacterized protein</fullName>
    </submittedName>
</protein>
<keyword evidence="2" id="KW-1185">Reference proteome</keyword>
<name>A0A5B7F5R0_PORTR</name>
<evidence type="ECO:0000313" key="1">
    <source>
        <dbReference type="EMBL" id="MPC42371.1"/>
    </source>
</evidence>
<organism evidence="1 2">
    <name type="scientific">Portunus trituberculatus</name>
    <name type="common">Swimming crab</name>
    <name type="synonym">Neptunus trituberculatus</name>
    <dbReference type="NCBI Taxonomy" id="210409"/>
    <lineage>
        <taxon>Eukaryota</taxon>
        <taxon>Metazoa</taxon>
        <taxon>Ecdysozoa</taxon>
        <taxon>Arthropoda</taxon>
        <taxon>Crustacea</taxon>
        <taxon>Multicrustacea</taxon>
        <taxon>Malacostraca</taxon>
        <taxon>Eumalacostraca</taxon>
        <taxon>Eucarida</taxon>
        <taxon>Decapoda</taxon>
        <taxon>Pleocyemata</taxon>
        <taxon>Brachyura</taxon>
        <taxon>Eubrachyura</taxon>
        <taxon>Portunoidea</taxon>
        <taxon>Portunidae</taxon>
        <taxon>Portuninae</taxon>
        <taxon>Portunus</taxon>
    </lineage>
</organism>
<dbReference type="Proteomes" id="UP000324222">
    <property type="component" value="Unassembled WGS sequence"/>
</dbReference>
<evidence type="ECO:0000313" key="2">
    <source>
        <dbReference type="Proteomes" id="UP000324222"/>
    </source>
</evidence>
<comment type="caution">
    <text evidence="1">The sequence shown here is derived from an EMBL/GenBank/DDBJ whole genome shotgun (WGS) entry which is preliminary data.</text>
</comment>
<sequence length="111" mass="12540">MVKKISIFEYQSENRSYLVLYFFISATSLGLSPHRLFAASRPNHTYRPCHPKAVLTLTSQMHLTLNALAATLHSKGFKLASHISASLYSLASNRISIFRLHYGNTRSKFPP</sequence>
<dbReference type="EMBL" id="VSRR010005410">
    <property type="protein sequence ID" value="MPC42371.1"/>
    <property type="molecule type" value="Genomic_DNA"/>
</dbReference>